<keyword evidence="2" id="KW-1185">Reference proteome</keyword>
<reference evidence="1 2" key="1">
    <citation type="journal article" date="2019" name="Environ. Microbiol.">
        <title>Species interactions and distinct microbial communities in high Arctic permafrost affected cryosols are associated with the CH4 and CO2 gas fluxes.</title>
        <authorList>
            <person name="Altshuler I."/>
            <person name="Hamel J."/>
            <person name="Turney S."/>
            <person name="Magnuson E."/>
            <person name="Levesque R."/>
            <person name="Greer C."/>
            <person name="Whyte L.G."/>
        </authorList>
    </citation>
    <scope>NUCLEOTIDE SEQUENCE [LARGE SCALE GENOMIC DNA]</scope>
    <source>
        <strain evidence="1 2">E6.1</strain>
    </source>
</reference>
<name>A0A502FYI5_9SPHN</name>
<sequence>MRNQLQRAVIALAQPADIQLSLFPDFVRKADELALDFEDGLYEMVGHEGQFSEQQRGAIDALDALILSKIGEQHAAFWNETAVREHPFWEQIRIAAKDAAATFGWDLQSVPSSEAVYVPARPNGS</sequence>
<dbReference type="Proteomes" id="UP000319931">
    <property type="component" value="Unassembled WGS sequence"/>
</dbReference>
<evidence type="ECO:0000313" key="2">
    <source>
        <dbReference type="Proteomes" id="UP000319931"/>
    </source>
</evidence>
<gene>
    <name evidence="1" type="ORF">EAH76_08125</name>
</gene>
<evidence type="ECO:0000313" key="1">
    <source>
        <dbReference type="EMBL" id="TPG54595.1"/>
    </source>
</evidence>
<organism evidence="1 2">
    <name type="scientific">Sphingomonas glacialis</name>
    <dbReference type="NCBI Taxonomy" id="658225"/>
    <lineage>
        <taxon>Bacteria</taxon>
        <taxon>Pseudomonadati</taxon>
        <taxon>Pseudomonadota</taxon>
        <taxon>Alphaproteobacteria</taxon>
        <taxon>Sphingomonadales</taxon>
        <taxon>Sphingomonadaceae</taxon>
        <taxon>Sphingomonas</taxon>
    </lineage>
</organism>
<dbReference type="OrthoDB" id="7855179at2"/>
<dbReference type="EMBL" id="RCZC01000002">
    <property type="protein sequence ID" value="TPG54595.1"/>
    <property type="molecule type" value="Genomic_DNA"/>
</dbReference>
<protein>
    <submittedName>
        <fullName evidence="1">Uncharacterized protein</fullName>
    </submittedName>
</protein>
<dbReference type="AlphaFoldDB" id="A0A502FYI5"/>
<proteinExistence type="predicted"/>
<comment type="caution">
    <text evidence="1">The sequence shown here is derived from an EMBL/GenBank/DDBJ whole genome shotgun (WGS) entry which is preliminary data.</text>
</comment>
<accession>A0A502FYI5</accession>
<dbReference type="RefSeq" id="WP_140849746.1">
    <property type="nucleotide sequence ID" value="NZ_RCZC01000002.1"/>
</dbReference>